<protein>
    <recommendedName>
        <fullName evidence="1">NADP-dependent oxidoreductase domain-containing protein</fullName>
    </recommendedName>
</protein>
<dbReference type="PANTHER" id="PTHR42686:SF1">
    <property type="entry name" value="GH17980P-RELATED"/>
    <property type="match status" value="1"/>
</dbReference>
<dbReference type="GO" id="GO:0005829">
    <property type="term" value="C:cytosol"/>
    <property type="evidence" value="ECO:0007669"/>
    <property type="project" value="TreeGrafter"/>
</dbReference>
<dbReference type="Gene3D" id="3.20.20.100">
    <property type="entry name" value="NADP-dependent oxidoreductase domain"/>
    <property type="match status" value="1"/>
</dbReference>
<dbReference type="EMBL" id="LAJE02000044">
    <property type="protein sequence ID" value="OEO32934.1"/>
    <property type="molecule type" value="Genomic_DNA"/>
</dbReference>
<dbReference type="Proteomes" id="UP000095463">
    <property type="component" value="Unassembled WGS sequence"/>
</dbReference>
<evidence type="ECO:0000313" key="2">
    <source>
        <dbReference type="EMBL" id="OEO32934.1"/>
    </source>
</evidence>
<dbReference type="SUPFAM" id="SSF51430">
    <property type="entry name" value="NAD(P)-linked oxidoreductase"/>
    <property type="match status" value="1"/>
</dbReference>
<evidence type="ECO:0000313" key="3">
    <source>
        <dbReference type="Proteomes" id="UP000095463"/>
    </source>
</evidence>
<dbReference type="InterPro" id="IPR036812">
    <property type="entry name" value="NAD(P)_OxRdtase_dom_sf"/>
</dbReference>
<feature type="domain" description="NADP-dependent oxidoreductase" evidence="1">
    <location>
        <begin position="20"/>
        <end position="330"/>
    </location>
</feature>
<reference evidence="2 3" key="1">
    <citation type="journal article" date="2015" name="Genome Announc.">
        <title>Genome Assemblies of Three Soil-Associated Devosia species: D. insulae, D. limi, and D. soli.</title>
        <authorList>
            <person name="Hassan Y.I."/>
            <person name="Lepp D."/>
            <person name="Zhou T."/>
        </authorList>
    </citation>
    <scope>NUCLEOTIDE SEQUENCE [LARGE SCALE GENOMIC DNA]</scope>
    <source>
        <strain evidence="2 3">DS-56</strain>
    </source>
</reference>
<dbReference type="GO" id="GO:0016491">
    <property type="term" value="F:oxidoreductase activity"/>
    <property type="evidence" value="ECO:0007669"/>
    <property type="project" value="InterPro"/>
</dbReference>
<accession>A0A1E5XWI3</accession>
<dbReference type="InterPro" id="IPR023210">
    <property type="entry name" value="NADP_OxRdtase_dom"/>
</dbReference>
<comment type="caution">
    <text evidence="2">The sequence shown here is derived from an EMBL/GenBank/DDBJ whole genome shotgun (WGS) entry which is preliminary data.</text>
</comment>
<dbReference type="PANTHER" id="PTHR42686">
    <property type="entry name" value="GH17980P-RELATED"/>
    <property type="match status" value="1"/>
</dbReference>
<dbReference type="AlphaFoldDB" id="A0A1E5XWI3"/>
<dbReference type="InterPro" id="IPR020471">
    <property type="entry name" value="AKR"/>
</dbReference>
<proteinExistence type="predicted"/>
<dbReference type="RefSeq" id="WP_069907898.1">
    <property type="nucleotide sequence ID" value="NZ_LAJE02000044.1"/>
</dbReference>
<evidence type="ECO:0000259" key="1">
    <source>
        <dbReference type="Pfam" id="PF00248"/>
    </source>
</evidence>
<sequence length="346" mass="37716">MGSPLIPPRPVGSTGLEISRIGFGGAPLGDLRRAPTDAGARELLEAAWDAGIRYFDTAPFYGAGLSERRIGDFLRDKPRDSYVLSTKVGRLLIPDRAFAMERHGDPRSLPFRPKFDFSYDGVMRSYENSLQRLGLESIDILFLHDIGAFSQRERHAETMAQALEGGGILALEELRAAGAVKAIGAGVNEWQIIDELMNHARFDIFLLANRYTLLDQQVIDTLLPRVEREGVAIVDGAPLNSGILATGPVPNAIYDYAQASPEMIEKTRRIEALCSKHGTTLIRAALNFPLGHSAITAIIPGFSNVAEFNDNLAGYRKPIPDALWAELREAGLLHPNAPGPVTPILA</sequence>
<keyword evidence="3" id="KW-1185">Reference proteome</keyword>
<name>A0A1E5XWI3_9HYPH</name>
<dbReference type="Pfam" id="PF00248">
    <property type="entry name" value="Aldo_ket_red"/>
    <property type="match status" value="1"/>
</dbReference>
<organism evidence="2 3">
    <name type="scientific">Devosia insulae DS-56</name>
    <dbReference type="NCBI Taxonomy" id="1116389"/>
    <lineage>
        <taxon>Bacteria</taxon>
        <taxon>Pseudomonadati</taxon>
        <taxon>Pseudomonadota</taxon>
        <taxon>Alphaproteobacteria</taxon>
        <taxon>Hyphomicrobiales</taxon>
        <taxon>Devosiaceae</taxon>
        <taxon>Devosia</taxon>
    </lineage>
</organism>
<gene>
    <name evidence="2" type="ORF">VW23_008960</name>
</gene>